<evidence type="ECO:0000256" key="7">
    <source>
        <dbReference type="ARBA" id="ARBA00058004"/>
    </source>
</evidence>
<dbReference type="Proteomes" id="UP000267464">
    <property type="component" value="Unassembled WGS sequence"/>
</dbReference>
<reference evidence="15 16" key="1">
    <citation type="submission" date="2018-08" db="EMBL/GenBank/DDBJ databases">
        <authorList>
            <person name="Khan S.A."/>
            <person name="Jeon C.O."/>
            <person name="Chun B.H."/>
            <person name="Jeong S.E."/>
        </authorList>
    </citation>
    <scope>NUCLEOTIDE SEQUENCE [LARGE SCALE GENOMIC DNA]</scope>
    <source>
        <strain evidence="15 16">S-16</strain>
    </source>
</reference>
<keyword evidence="6" id="KW-0843">Virulence</keyword>
<dbReference type="SMART" id="SM00086">
    <property type="entry name" value="PAC"/>
    <property type="match status" value="1"/>
</dbReference>
<evidence type="ECO:0000256" key="9">
    <source>
        <dbReference type="PROSITE-ProRule" id="PRU00169"/>
    </source>
</evidence>
<dbReference type="EC" id="2.7.13.3" evidence="2"/>
<protein>
    <recommendedName>
        <fullName evidence="8">Virulence sensor protein BvgS</fullName>
        <ecNumber evidence="2">2.7.13.3</ecNumber>
    </recommendedName>
</protein>
<dbReference type="Pfam" id="PF02518">
    <property type="entry name" value="HATPase_c"/>
    <property type="match status" value="1"/>
</dbReference>
<dbReference type="PROSITE" id="PS50110">
    <property type="entry name" value="RESPONSE_REGULATORY"/>
    <property type="match status" value="1"/>
</dbReference>
<comment type="function">
    <text evidence="7">Member of the two-component regulatory system BvgS/BvgA. Phosphorylates BvgA via a four-step phosphorelay in response to environmental signals.</text>
</comment>
<dbReference type="SMART" id="SM00388">
    <property type="entry name" value="HisKA"/>
    <property type="match status" value="1"/>
</dbReference>
<evidence type="ECO:0000259" key="12">
    <source>
        <dbReference type="PROSITE" id="PS50110"/>
    </source>
</evidence>
<dbReference type="InterPro" id="IPR003594">
    <property type="entry name" value="HATPase_dom"/>
</dbReference>
<keyword evidence="3 9" id="KW-0597">Phosphoprotein</keyword>
<dbReference type="CDD" id="cd16922">
    <property type="entry name" value="HATPase_EvgS-ArcB-TorS-like"/>
    <property type="match status" value="1"/>
</dbReference>
<sequence>MNDRPLADLRHKLGLGEAGIDDAERVRRMERALIGSRDGFWERNLRTNVSWYSRSFRELLGFADGELPDDRDVVNARLHPQDREAFLSQYDEAIRQRGSFSYEGRFLDRYGKWRWLRGRGRVWLGEDGEPELITGAVSDVTLEKDALLLLEQQRRQLEDEVRERTASLTAALEEAQRQRREADAANQAKSRFLAHMSHEIRTPLNGILGLNELALRVTQSTSERRYLEVAMQSGQALLQVINNVLDVSRIEAERLPINTEPFDLSDAMAEAMRSVVPLVREKGLSMQYDYQGDITWVHGDAARTRQVMTNLIGNAAKFTEHGYVKIAAEVRATEGDDCIALLSVEDSGPGIAPGELARLFDAFEQGDTSAARRHGGTGLGLTIARGLAQAMGGDISARSSQGTGTVFTVELPLKVARDPHPLADPPPGHAWLLYKRERPALLMAERLKRLGWTSTHLQGVPEAIVHARSTPAERQPRLVMIPEHVLDADADLHSLRAALPHARIALLVRADWLNTRFERMARNLQIPLVLLPLTPRDLRLLTGERTAKSEPRIELKATALATLAPVLMVEDNEVNRLIGEEFLRALGLPSRMAENGEDALACVGESTPSLVLMDLQMPGMDGLEAARRMRAMQRDGVLPHFPIIALTAHALESDAQMARAAGMDGFLSKPIMLEQLRRELEKWLPALRAARDTENPGE</sequence>
<dbReference type="SMART" id="SM00091">
    <property type="entry name" value="PAS"/>
    <property type="match status" value="1"/>
</dbReference>
<dbReference type="InterPro" id="IPR005467">
    <property type="entry name" value="His_kinase_dom"/>
</dbReference>
<keyword evidence="5" id="KW-0902">Two-component regulatory system</keyword>
<dbReference type="Gene3D" id="3.40.50.2300">
    <property type="match status" value="1"/>
</dbReference>
<evidence type="ECO:0000256" key="8">
    <source>
        <dbReference type="ARBA" id="ARBA00070152"/>
    </source>
</evidence>
<evidence type="ECO:0000256" key="3">
    <source>
        <dbReference type="ARBA" id="ARBA00022553"/>
    </source>
</evidence>
<dbReference type="PROSITE" id="PS50112">
    <property type="entry name" value="PAS"/>
    <property type="match status" value="1"/>
</dbReference>
<keyword evidence="16" id="KW-1185">Reference proteome</keyword>
<organism evidence="15 16">
    <name type="scientific">Piscinibacter terrae</name>
    <dbReference type="NCBI Taxonomy" id="2496871"/>
    <lineage>
        <taxon>Bacteria</taxon>
        <taxon>Pseudomonadati</taxon>
        <taxon>Pseudomonadota</taxon>
        <taxon>Betaproteobacteria</taxon>
        <taxon>Burkholderiales</taxon>
        <taxon>Sphaerotilaceae</taxon>
        <taxon>Piscinibacter</taxon>
    </lineage>
</organism>
<reference evidence="15 16" key="2">
    <citation type="submission" date="2018-12" db="EMBL/GenBank/DDBJ databases">
        <title>Rhizobacter gummiphilus sp. nov., a rubber-degrading bacterium isolated from the soil of a botanical garden in Japan.</title>
        <authorList>
            <person name="Shunsuke S.S."/>
        </authorList>
    </citation>
    <scope>NUCLEOTIDE SEQUENCE [LARGE SCALE GENOMIC DNA]</scope>
    <source>
        <strain evidence="15 16">S-16</strain>
    </source>
</reference>
<dbReference type="InterPro" id="IPR035965">
    <property type="entry name" value="PAS-like_dom_sf"/>
</dbReference>
<dbReference type="InterPro" id="IPR013655">
    <property type="entry name" value="PAS_fold_3"/>
</dbReference>
<dbReference type="InterPro" id="IPR036890">
    <property type="entry name" value="HATPase_C_sf"/>
</dbReference>
<dbReference type="Gene3D" id="1.10.287.130">
    <property type="match status" value="1"/>
</dbReference>
<evidence type="ECO:0000256" key="1">
    <source>
        <dbReference type="ARBA" id="ARBA00000085"/>
    </source>
</evidence>
<feature type="domain" description="Response regulatory" evidence="12">
    <location>
        <begin position="565"/>
        <end position="684"/>
    </location>
</feature>
<dbReference type="SUPFAM" id="SSF52172">
    <property type="entry name" value="CheY-like"/>
    <property type="match status" value="1"/>
</dbReference>
<evidence type="ECO:0000256" key="2">
    <source>
        <dbReference type="ARBA" id="ARBA00012438"/>
    </source>
</evidence>
<feature type="domain" description="Histidine kinase" evidence="11">
    <location>
        <begin position="195"/>
        <end position="415"/>
    </location>
</feature>
<dbReference type="PANTHER" id="PTHR45339">
    <property type="entry name" value="HYBRID SIGNAL TRANSDUCTION HISTIDINE KINASE J"/>
    <property type="match status" value="1"/>
</dbReference>
<dbReference type="InterPro" id="IPR001789">
    <property type="entry name" value="Sig_transdc_resp-reg_receiver"/>
</dbReference>
<dbReference type="SMART" id="SM00387">
    <property type="entry name" value="HATPase_c"/>
    <property type="match status" value="1"/>
</dbReference>
<evidence type="ECO:0000313" key="16">
    <source>
        <dbReference type="Proteomes" id="UP000267464"/>
    </source>
</evidence>
<feature type="coiled-coil region" evidence="10">
    <location>
        <begin position="140"/>
        <end position="188"/>
    </location>
</feature>
<accession>A0A3N7HLX9</accession>
<dbReference type="Pfam" id="PF00512">
    <property type="entry name" value="HisKA"/>
    <property type="match status" value="1"/>
</dbReference>
<dbReference type="AlphaFoldDB" id="A0A3N7HLX9"/>
<dbReference type="Gene3D" id="3.30.450.20">
    <property type="entry name" value="PAS domain"/>
    <property type="match status" value="1"/>
</dbReference>
<evidence type="ECO:0000313" key="15">
    <source>
        <dbReference type="EMBL" id="RQP23148.1"/>
    </source>
</evidence>
<dbReference type="NCBIfam" id="TIGR00229">
    <property type="entry name" value="sensory_box"/>
    <property type="match status" value="1"/>
</dbReference>
<name>A0A3N7HLX9_9BURK</name>
<dbReference type="InterPro" id="IPR011006">
    <property type="entry name" value="CheY-like_superfamily"/>
</dbReference>
<dbReference type="SMART" id="SM00448">
    <property type="entry name" value="REC"/>
    <property type="match status" value="1"/>
</dbReference>
<dbReference type="InterPro" id="IPR036097">
    <property type="entry name" value="HisK_dim/P_sf"/>
</dbReference>
<keyword evidence="10" id="KW-0175">Coiled coil</keyword>
<proteinExistence type="predicted"/>
<dbReference type="InterPro" id="IPR000700">
    <property type="entry name" value="PAS-assoc_C"/>
</dbReference>
<feature type="domain" description="PAS" evidence="13">
    <location>
        <begin position="25"/>
        <end position="97"/>
    </location>
</feature>
<feature type="modified residue" description="4-aspartylphosphate" evidence="9">
    <location>
        <position position="614"/>
    </location>
</feature>
<evidence type="ECO:0000256" key="10">
    <source>
        <dbReference type="SAM" id="Coils"/>
    </source>
</evidence>
<dbReference type="GO" id="GO:0000155">
    <property type="term" value="F:phosphorelay sensor kinase activity"/>
    <property type="evidence" value="ECO:0007669"/>
    <property type="project" value="InterPro"/>
</dbReference>
<dbReference type="EMBL" id="QUSW01000005">
    <property type="protein sequence ID" value="RQP23148.1"/>
    <property type="molecule type" value="Genomic_DNA"/>
</dbReference>
<dbReference type="InterPro" id="IPR000014">
    <property type="entry name" value="PAS"/>
</dbReference>
<evidence type="ECO:0000256" key="4">
    <source>
        <dbReference type="ARBA" id="ARBA00022729"/>
    </source>
</evidence>
<evidence type="ECO:0000256" key="6">
    <source>
        <dbReference type="ARBA" id="ARBA00023026"/>
    </source>
</evidence>
<evidence type="ECO:0000259" key="14">
    <source>
        <dbReference type="PROSITE" id="PS50113"/>
    </source>
</evidence>
<comment type="caution">
    <text evidence="15">The sequence shown here is derived from an EMBL/GenBank/DDBJ whole genome shotgun (WGS) entry which is preliminary data.</text>
</comment>
<dbReference type="PROSITE" id="PS50113">
    <property type="entry name" value="PAC"/>
    <property type="match status" value="1"/>
</dbReference>
<dbReference type="CDD" id="cd17546">
    <property type="entry name" value="REC_hyHK_CKI1_RcsC-like"/>
    <property type="match status" value="1"/>
</dbReference>
<dbReference type="PROSITE" id="PS50109">
    <property type="entry name" value="HIS_KIN"/>
    <property type="match status" value="1"/>
</dbReference>
<feature type="domain" description="PAC" evidence="14">
    <location>
        <begin position="100"/>
        <end position="152"/>
    </location>
</feature>
<keyword evidence="4" id="KW-0732">Signal</keyword>
<comment type="catalytic activity">
    <reaction evidence="1">
        <text>ATP + protein L-histidine = ADP + protein N-phospho-L-histidine.</text>
        <dbReference type="EC" id="2.7.13.3"/>
    </reaction>
</comment>
<dbReference type="Gene3D" id="3.30.565.10">
    <property type="entry name" value="Histidine kinase-like ATPase, C-terminal domain"/>
    <property type="match status" value="1"/>
</dbReference>
<evidence type="ECO:0000259" key="13">
    <source>
        <dbReference type="PROSITE" id="PS50112"/>
    </source>
</evidence>
<dbReference type="PRINTS" id="PR00344">
    <property type="entry name" value="BCTRLSENSOR"/>
</dbReference>
<dbReference type="Pfam" id="PF08447">
    <property type="entry name" value="PAS_3"/>
    <property type="match status" value="1"/>
</dbReference>
<dbReference type="SUPFAM" id="SSF47384">
    <property type="entry name" value="Homodimeric domain of signal transducing histidine kinase"/>
    <property type="match status" value="1"/>
</dbReference>
<dbReference type="SUPFAM" id="SSF55785">
    <property type="entry name" value="PYP-like sensor domain (PAS domain)"/>
    <property type="match status" value="1"/>
</dbReference>
<dbReference type="InterPro" id="IPR004358">
    <property type="entry name" value="Sig_transdc_His_kin-like_C"/>
</dbReference>
<dbReference type="FunFam" id="3.30.565.10:FF:000010">
    <property type="entry name" value="Sensor histidine kinase RcsC"/>
    <property type="match status" value="1"/>
</dbReference>
<dbReference type="PANTHER" id="PTHR45339:SF1">
    <property type="entry name" value="HYBRID SIGNAL TRANSDUCTION HISTIDINE KINASE J"/>
    <property type="match status" value="1"/>
</dbReference>
<gene>
    <name evidence="15" type="ORF">DZC73_18705</name>
</gene>
<evidence type="ECO:0000259" key="11">
    <source>
        <dbReference type="PROSITE" id="PS50109"/>
    </source>
</evidence>
<dbReference type="Pfam" id="PF00072">
    <property type="entry name" value="Response_reg"/>
    <property type="match status" value="1"/>
</dbReference>
<dbReference type="CDD" id="cd00130">
    <property type="entry name" value="PAS"/>
    <property type="match status" value="1"/>
</dbReference>
<evidence type="ECO:0000256" key="5">
    <source>
        <dbReference type="ARBA" id="ARBA00023012"/>
    </source>
</evidence>
<dbReference type="InterPro" id="IPR001610">
    <property type="entry name" value="PAC"/>
</dbReference>
<dbReference type="InterPro" id="IPR003661">
    <property type="entry name" value="HisK_dim/P_dom"/>
</dbReference>
<dbReference type="CDD" id="cd00082">
    <property type="entry name" value="HisKA"/>
    <property type="match status" value="1"/>
</dbReference>
<dbReference type="SUPFAM" id="SSF55874">
    <property type="entry name" value="ATPase domain of HSP90 chaperone/DNA topoisomerase II/histidine kinase"/>
    <property type="match status" value="1"/>
</dbReference>